<dbReference type="AlphaFoldDB" id="A0AAV6ULN0"/>
<name>A0AAV6ULN0_9ARAC</name>
<organism evidence="1 2">
    <name type="scientific">Oedothorax gibbosus</name>
    <dbReference type="NCBI Taxonomy" id="931172"/>
    <lineage>
        <taxon>Eukaryota</taxon>
        <taxon>Metazoa</taxon>
        <taxon>Ecdysozoa</taxon>
        <taxon>Arthropoda</taxon>
        <taxon>Chelicerata</taxon>
        <taxon>Arachnida</taxon>
        <taxon>Araneae</taxon>
        <taxon>Araneomorphae</taxon>
        <taxon>Entelegynae</taxon>
        <taxon>Araneoidea</taxon>
        <taxon>Linyphiidae</taxon>
        <taxon>Erigoninae</taxon>
        <taxon>Oedothorax</taxon>
    </lineage>
</organism>
<reference evidence="1 2" key="1">
    <citation type="journal article" date="2022" name="Nat. Ecol. Evol.">
        <title>A masculinizing supergene underlies an exaggerated male reproductive morph in a spider.</title>
        <authorList>
            <person name="Hendrickx F."/>
            <person name="De Corte Z."/>
            <person name="Sonet G."/>
            <person name="Van Belleghem S.M."/>
            <person name="Kostlbacher S."/>
            <person name="Vangestel C."/>
        </authorList>
    </citation>
    <scope>NUCLEOTIDE SEQUENCE [LARGE SCALE GENOMIC DNA]</scope>
    <source>
        <strain evidence="1">W744_W776</strain>
    </source>
</reference>
<dbReference type="PANTHER" id="PTHR37162:SF1">
    <property type="entry name" value="BED-TYPE DOMAIN-CONTAINING PROTEIN"/>
    <property type="match status" value="1"/>
</dbReference>
<dbReference type="EMBL" id="JAFNEN010000349">
    <property type="protein sequence ID" value="KAG8185042.1"/>
    <property type="molecule type" value="Genomic_DNA"/>
</dbReference>
<gene>
    <name evidence="1" type="ORF">JTE90_017063</name>
</gene>
<dbReference type="Proteomes" id="UP000827092">
    <property type="component" value="Unassembled WGS sequence"/>
</dbReference>
<evidence type="ECO:0000313" key="2">
    <source>
        <dbReference type="Proteomes" id="UP000827092"/>
    </source>
</evidence>
<dbReference type="PANTHER" id="PTHR37162">
    <property type="entry name" value="HAT FAMILY DIMERISATION DOMAINCONTAINING PROTEIN-RELATED"/>
    <property type="match status" value="1"/>
</dbReference>
<proteinExistence type="predicted"/>
<keyword evidence="2" id="KW-1185">Reference proteome</keyword>
<protein>
    <submittedName>
        <fullName evidence="1">Uncharacterized protein</fullName>
    </submittedName>
</protein>
<sequence>MKFLDDKSDISDLEKGIRNKFRWEWLSKDDFMKEKISTWCKKIDVGGTCFCTCCNGSIRYASEGLKSLLNHSASATHQKARKSVSGTQYLCSKSSIESLPADRTVDLGTKKCRTDALITSFIAEHSLPFSMAPDIVELSKTLSKDMTALNATQMSRVSASL</sequence>
<comment type="caution">
    <text evidence="1">The sequence shown here is derived from an EMBL/GenBank/DDBJ whole genome shotgun (WGS) entry which is preliminary data.</text>
</comment>
<evidence type="ECO:0000313" key="1">
    <source>
        <dbReference type="EMBL" id="KAG8185042.1"/>
    </source>
</evidence>
<accession>A0AAV6ULN0</accession>